<dbReference type="GO" id="GO:0032544">
    <property type="term" value="P:plastid translation"/>
    <property type="evidence" value="ECO:0000318"/>
    <property type="project" value="GO_Central"/>
</dbReference>
<feature type="compositionally biased region" description="Low complexity" evidence="4">
    <location>
        <begin position="44"/>
        <end position="57"/>
    </location>
</feature>
<organism evidence="5 8">
    <name type="scientific">Medicago truncatula</name>
    <name type="common">Barrel medic</name>
    <name type="synonym">Medicago tribuloides</name>
    <dbReference type="NCBI Taxonomy" id="3880"/>
    <lineage>
        <taxon>Eukaryota</taxon>
        <taxon>Viridiplantae</taxon>
        <taxon>Streptophyta</taxon>
        <taxon>Embryophyta</taxon>
        <taxon>Tracheophyta</taxon>
        <taxon>Spermatophyta</taxon>
        <taxon>Magnoliopsida</taxon>
        <taxon>eudicotyledons</taxon>
        <taxon>Gunneridae</taxon>
        <taxon>Pentapetalae</taxon>
        <taxon>rosids</taxon>
        <taxon>fabids</taxon>
        <taxon>Fabales</taxon>
        <taxon>Fabaceae</taxon>
        <taxon>Papilionoideae</taxon>
        <taxon>50 kb inversion clade</taxon>
        <taxon>NPAAA clade</taxon>
        <taxon>Hologalegina</taxon>
        <taxon>IRL clade</taxon>
        <taxon>Trifolieae</taxon>
        <taxon>Medicago</taxon>
    </lineage>
</organism>
<dbReference type="EMBL" id="CM001220">
    <property type="protein sequence ID" value="AES86847.1"/>
    <property type="molecule type" value="Genomic_DNA"/>
</dbReference>
<dbReference type="NCBIfam" id="TIGR04560">
    <property type="entry name" value="ribo_THX"/>
    <property type="match status" value="1"/>
</dbReference>
<dbReference type="PANTHER" id="PTHR34550:SF2">
    <property type="entry name" value="SMALL RIBOSOMAL SUBUNIT PROTEIN BTHXC"/>
    <property type="match status" value="1"/>
</dbReference>
<sequence>MAMASSLLLASPSPLSLQLHASSSHLSFSQSQSLHSPLITSSFPTLSSTLSLSPTPSVYCGRGDRKTAKGKRFSHSFGNARPRNKNKGTGPPRIYAPPDATKKEKLEDKEVIEIEINESLFPS</sequence>
<dbReference type="Proteomes" id="UP000002051">
    <property type="component" value="Chromosome 4"/>
</dbReference>
<keyword evidence="2 6" id="KW-0689">Ribosomal protein</keyword>
<reference evidence="9" key="4">
    <citation type="journal article" date="2018" name="Nat. Plants">
        <title>Whole-genome landscape of Medicago truncatula symbiotic genes.</title>
        <authorList>
            <person name="Pecrix Y."/>
            <person name="Staton S.E."/>
            <person name="Sallet E."/>
            <person name="Lelandais-Briere C."/>
            <person name="Moreau S."/>
            <person name="Carrere S."/>
            <person name="Blein T."/>
            <person name="Jardinaud M.F."/>
            <person name="Latrasse D."/>
            <person name="Zouine M."/>
            <person name="Zahm M."/>
            <person name="Kreplak J."/>
            <person name="Mayjonade B."/>
            <person name="Satge C."/>
            <person name="Perez M."/>
            <person name="Cauet S."/>
            <person name="Marande W."/>
            <person name="Chantry-Darmon C."/>
            <person name="Lopez-Roques C."/>
            <person name="Bouchez O."/>
            <person name="Berard A."/>
            <person name="Debelle F."/>
            <person name="Munos S."/>
            <person name="Bendahmane A."/>
            <person name="Berges H."/>
            <person name="Niebel A."/>
            <person name="Buitink J."/>
            <person name="Frugier F."/>
            <person name="Benhamed M."/>
            <person name="Crespi M."/>
            <person name="Gouzy J."/>
            <person name="Gamas P."/>
        </authorList>
    </citation>
    <scope>NUCLEOTIDE SEQUENCE [LARGE SCALE GENOMIC DNA]</scope>
    <source>
        <strain evidence="9">cv. Jemalong A17</strain>
    </source>
</reference>
<dbReference type="PaxDb" id="3880-AES86847"/>
<feature type="region of interest" description="Disordered" evidence="4">
    <location>
        <begin position="44"/>
        <end position="103"/>
    </location>
</feature>
<gene>
    <name evidence="7" type="primary">11417893</name>
    <name evidence="5" type="ordered locus">MTR_4g015540</name>
    <name evidence="6" type="ORF">MtrunA17_Chr4g0006161</name>
</gene>
<evidence type="ECO:0000256" key="1">
    <source>
        <dbReference type="ARBA" id="ARBA00010834"/>
    </source>
</evidence>
<keyword evidence="8" id="KW-1185">Reference proteome</keyword>
<dbReference type="Gramene" id="rna20735">
    <property type="protein sequence ID" value="RHN58789.1"/>
    <property type="gene ID" value="gene20735"/>
</dbReference>
<evidence type="ECO:0000313" key="6">
    <source>
        <dbReference type="EMBL" id="RHN58789.1"/>
    </source>
</evidence>
<dbReference type="HOGENOM" id="CLU_132314_1_0_1"/>
<proteinExistence type="inferred from homology"/>
<dbReference type="InterPro" id="IPR044695">
    <property type="entry name" value="Ribosomal_bTHXc/bTHXc_plant"/>
</dbReference>
<protein>
    <submittedName>
        <fullName evidence="6">Putative 30S ribosomal protein</fullName>
    </submittedName>
</protein>
<dbReference type="OMA" id="PLIIHCG"/>
<dbReference type="eggNOG" id="ENOG502S3P4">
    <property type="taxonomic scope" value="Eukaryota"/>
</dbReference>
<evidence type="ECO:0000256" key="4">
    <source>
        <dbReference type="SAM" id="MobiDB-lite"/>
    </source>
</evidence>
<name>G7JN21_MEDTR</name>
<dbReference type="PANTHER" id="PTHR34550">
    <property type="entry name" value="30S RIBOSOMAL PROTEIN S31, CHLOROPLASTIC"/>
    <property type="match status" value="1"/>
</dbReference>
<evidence type="ECO:0000256" key="3">
    <source>
        <dbReference type="ARBA" id="ARBA00023274"/>
    </source>
</evidence>
<evidence type="ECO:0000313" key="5">
    <source>
        <dbReference type="EMBL" id="AES86847.1"/>
    </source>
</evidence>
<evidence type="ECO:0000256" key="2">
    <source>
        <dbReference type="ARBA" id="ARBA00022980"/>
    </source>
</evidence>
<comment type="similarity">
    <text evidence="1">Belongs to the bacterial ribosomal protein bTHX family.</text>
</comment>
<dbReference type="GO" id="GO:0009536">
    <property type="term" value="C:plastid"/>
    <property type="evidence" value="ECO:0000318"/>
    <property type="project" value="GO_Central"/>
</dbReference>
<dbReference type="STRING" id="3880.G7JN21"/>
<evidence type="ECO:0000313" key="8">
    <source>
        <dbReference type="Proteomes" id="UP000002051"/>
    </source>
</evidence>
<accession>G7JN21</accession>
<dbReference type="EnsemblPlants" id="AES86847">
    <property type="protein sequence ID" value="AES86847"/>
    <property type="gene ID" value="MTR_4g015540"/>
</dbReference>
<reference evidence="5 8" key="2">
    <citation type="journal article" date="2014" name="BMC Genomics">
        <title>An improved genome release (version Mt4.0) for the model legume Medicago truncatula.</title>
        <authorList>
            <person name="Tang H."/>
            <person name="Krishnakumar V."/>
            <person name="Bidwell S."/>
            <person name="Rosen B."/>
            <person name="Chan A."/>
            <person name="Zhou S."/>
            <person name="Gentzbittel L."/>
            <person name="Childs K.L."/>
            <person name="Yandell M."/>
            <person name="Gundlach H."/>
            <person name="Mayer K.F."/>
            <person name="Schwartz D.C."/>
            <person name="Town C.D."/>
        </authorList>
    </citation>
    <scope>GENOME REANNOTATION</scope>
    <source>
        <strain evidence="7 8">cv. Jemalong A17</strain>
    </source>
</reference>
<dbReference type="OrthoDB" id="694979at2759"/>
<dbReference type="Proteomes" id="UP000265566">
    <property type="component" value="Chromosome 4"/>
</dbReference>
<dbReference type="KEGG" id="mtr:11417893"/>
<dbReference type="InterPro" id="IPR030826">
    <property type="entry name" value="Ribosomal_bTHX/bTHXc/bTHXm"/>
</dbReference>
<keyword evidence="3" id="KW-0687">Ribonucleoprotein</keyword>
<reference evidence="6" key="5">
    <citation type="journal article" date="2018" name="Nat. Plants">
        <title>Whole-genome landscape of Medicago truncatula symbiotic genes.</title>
        <authorList>
            <person name="Pecrix Y."/>
            <person name="Gamas P."/>
            <person name="Carrere S."/>
        </authorList>
    </citation>
    <scope>NUCLEOTIDE SEQUENCE</scope>
    <source>
        <tissue evidence="6">Leaves</tissue>
    </source>
</reference>
<evidence type="ECO:0000313" key="9">
    <source>
        <dbReference type="Proteomes" id="UP000265566"/>
    </source>
</evidence>
<dbReference type="EMBL" id="PSQE01000004">
    <property type="protein sequence ID" value="RHN58789.1"/>
    <property type="molecule type" value="Genomic_DNA"/>
</dbReference>
<dbReference type="GO" id="GO:1990904">
    <property type="term" value="C:ribonucleoprotein complex"/>
    <property type="evidence" value="ECO:0007669"/>
    <property type="project" value="UniProtKB-KW"/>
</dbReference>
<dbReference type="AlphaFoldDB" id="G7JN21"/>
<dbReference type="GO" id="GO:0005840">
    <property type="term" value="C:ribosome"/>
    <property type="evidence" value="ECO:0007669"/>
    <property type="project" value="UniProtKB-KW"/>
</dbReference>
<reference evidence="7" key="3">
    <citation type="submission" date="2015-04" db="UniProtKB">
        <authorList>
            <consortium name="EnsemblPlants"/>
        </authorList>
    </citation>
    <scope>IDENTIFICATION</scope>
    <source>
        <strain evidence="7">cv. Jemalong A17</strain>
    </source>
</reference>
<reference evidence="5 8" key="1">
    <citation type="journal article" date="2011" name="Nature">
        <title>The Medicago genome provides insight into the evolution of rhizobial symbioses.</title>
        <authorList>
            <person name="Young N.D."/>
            <person name="Debelle F."/>
            <person name="Oldroyd G.E."/>
            <person name="Geurts R."/>
            <person name="Cannon S.B."/>
            <person name="Udvardi M.K."/>
            <person name="Benedito V.A."/>
            <person name="Mayer K.F."/>
            <person name="Gouzy J."/>
            <person name="Schoof H."/>
            <person name="Van de Peer Y."/>
            <person name="Proost S."/>
            <person name="Cook D.R."/>
            <person name="Meyers B.C."/>
            <person name="Spannagl M."/>
            <person name="Cheung F."/>
            <person name="De Mita S."/>
            <person name="Krishnakumar V."/>
            <person name="Gundlach H."/>
            <person name="Zhou S."/>
            <person name="Mudge J."/>
            <person name="Bharti A.K."/>
            <person name="Murray J.D."/>
            <person name="Naoumkina M.A."/>
            <person name="Rosen B."/>
            <person name="Silverstein K.A."/>
            <person name="Tang H."/>
            <person name="Rombauts S."/>
            <person name="Zhao P.X."/>
            <person name="Zhou P."/>
            <person name="Barbe V."/>
            <person name="Bardou P."/>
            <person name="Bechner M."/>
            <person name="Bellec A."/>
            <person name="Berger A."/>
            <person name="Berges H."/>
            <person name="Bidwell S."/>
            <person name="Bisseling T."/>
            <person name="Choisne N."/>
            <person name="Couloux A."/>
            <person name="Denny R."/>
            <person name="Deshpande S."/>
            <person name="Dai X."/>
            <person name="Doyle J.J."/>
            <person name="Dudez A.M."/>
            <person name="Farmer A.D."/>
            <person name="Fouteau S."/>
            <person name="Franken C."/>
            <person name="Gibelin C."/>
            <person name="Gish J."/>
            <person name="Goldstein S."/>
            <person name="Gonzalez A.J."/>
            <person name="Green P.J."/>
            <person name="Hallab A."/>
            <person name="Hartog M."/>
            <person name="Hua A."/>
            <person name="Humphray S.J."/>
            <person name="Jeong D.H."/>
            <person name="Jing Y."/>
            <person name="Jocker A."/>
            <person name="Kenton S.M."/>
            <person name="Kim D.J."/>
            <person name="Klee K."/>
            <person name="Lai H."/>
            <person name="Lang C."/>
            <person name="Lin S."/>
            <person name="Macmil S.L."/>
            <person name="Magdelenat G."/>
            <person name="Matthews L."/>
            <person name="McCorrison J."/>
            <person name="Monaghan E.L."/>
            <person name="Mun J.H."/>
            <person name="Najar F.Z."/>
            <person name="Nicholson C."/>
            <person name="Noirot C."/>
            <person name="O'Bleness M."/>
            <person name="Paule C.R."/>
            <person name="Poulain J."/>
            <person name="Prion F."/>
            <person name="Qin B."/>
            <person name="Qu C."/>
            <person name="Retzel E.F."/>
            <person name="Riddle C."/>
            <person name="Sallet E."/>
            <person name="Samain S."/>
            <person name="Samson N."/>
            <person name="Sanders I."/>
            <person name="Saurat O."/>
            <person name="Scarpelli C."/>
            <person name="Schiex T."/>
            <person name="Segurens B."/>
            <person name="Severin A.J."/>
            <person name="Sherrier D.J."/>
            <person name="Shi R."/>
            <person name="Sims S."/>
            <person name="Singer S.R."/>
            <person name="Sinharoy S."/>
            <person name="Sterck L."/>
            <person name="Viollet A."/>
            <person name="Wang B.B."/>
            <person name="Wang K."/>
            <person name="Wang M."/>
            <person name="Wang X."/>
            <person name="Warfsmann J."/>
            <person name="Weissenbach J."/>
            <person name="White D.D."/>
            <person name="White J.D."/>
            <person name="Wiley G.B."/>
            <person name="Wincker P."/>
            <person name="Xing Y."/>
            <person name="Yang L."/>
            <person name="Yao Z."/>
            <person name="Ying F."/>
            <person name="Zhai J."/>
            <person name="Zhou L."/>
            <person name="Zuber A."/>
            <person name="Denarie J."/>
            <person name="Dixon R.A."/>
            <person name="May G.D."/>
            <person name="Schwartz D.C."/>
            <person name="Rogers J."/>
            <person name="Quetier F."/>
            <person name="Town C.D."/>
            <person name="Roe B.A."/>
        </authorList>
    </citation>
    <scope>NUCLEOTIDE SEQUENCE [LARGE SCALE GENOMIC DNA]</scope>
    <source>
        <strain evidence="5">A17</strain>
        <strain evidence="7 8">cv. Jemalong A17</strain>
    </source>
</reference>
<dbReference type="Pfam" id="PF17067">
    <property type="entry name" value="RPS31"/>
    <property type="match status" value="1"/>
</dbReference>
<evidence type="ECO:0000313" key="7">
    <source>
        <dbReference type="EnsemblPlants" id="AES86847"/>
    </source>
</evidence>